<gene>
    <name evidence="1" type="ORF">CTRU02_200830</name>
</gene>
<comment type="caution">
    <text evidence="1">The sequence shown here is derived from an EMBL/GenBank/DDBJ whole genome shotgun (WGS) entry which is preliminary data.</text>
</comment>
<evidence type="ECO:0000313" key="1">
    <source>
        <dbReference type="EMBL" id="KAL0942944.1"/>
    </source>
</evidence>
<accession>A0ACC3ZFL7</accession>
<name>A0ACC3ZFL7_COLTU</name>
<keyword evidence="2" id="KW-1185">Reference proteome</keyword>
<protein>
    <submittedName>
        <fullName evidence="1">Uncharacterized protein</fullName>
    </submittedName>
</protein>
<dbReference type="EMBL" id="VUJX02000001">
    <property type="protein sequence ID" value="KAL0942944.1"/>
    <property type="molecule type" value="Genomic_DNA"/>
</dbReference>
<dbReference type="Proteomes" id="UP000805649">
    <property type="component" value="Unassembled WGS sequence"/>
</dbReference>
<reference evidence="1 2" key="1">
    <citation type="journal article" date="2020" name="Phytopathology">
        <title>Genome Sequence Resources of Colletotrichum truncatum, C. plurivorum, C. musicola, and C. sojae: Four Species Pathogenic to Soybean (Glycine max).</title>
        <authorList>
            <person name="Rogerio F."/>
            <person name="Boufleur T.R."/>
            <person name="Ciampi-Guillardi M."/>
            <person name="Sukno S.A."/>
            <person name="Thon M.R."/>
            <person name="Massola Junior N.S."/>
            <person name="Baroncelli R."/>
        </authorList>
    </citation>
    <scope>NUCLEOTIDE SEQUENCE [LARGE SCALE GENOMIC DNA]</scope>
    <source>
        <strain evidence="1 2">CMES1059</strain>
    </source>
</reference>
<proteinExistence type="predicted"/>
<evidence type="ECO:0000313" key="2">
    <source>
        <dbReference type="Proteomes" id="UP000805649"/>
    </source>
</evidence>
<sequence>MDRCQALNSMMAMTSTIQKLDISLSGEDNQAVRCLIRSSQLRFTAINDSGIPFLTELLPLATQFATIKNALLALAKVLRTDSSRRSVSSSSAVALESYHIALKTLRERIAILDVSEASDADVLEVLGAALLLTIAGFPGSSQDSTAWSHHIVGLITLIESLGPSAIDATVLGTLVKEIVAYLDISAFSLGRPPKSRNAWLRWHIHPPETPPTDDFTSLEVAVGYPRSLLTIIATLSAIFDGPDEDTMPILSDLLERLYSNSTGGLCQPIWPAGSELSHEDGIGMSPGVFNKLDAALTLWNPPYIPKRLPEMVSIALAGAWEIMRKAALLYLWRGGFRANILAPLPAEKTVLVSKLIREMLFGYRALLTYLENDSITILNVMTWPLVVVGNECGGDHRTQHEVSQLISLIQESFQIQHLSHVSNVLEELWRRHEAQSESFMTTGQAQHLCLNDVSNDMGVCVPLF</sequence>
<organism evidence="1 2">
    <name type="scientific">Colletotrichum truncatum</name>
    <name type="common">Anthracnose fungus</name>
    <name type="synonym">Colletotrichum capsici</name>
    <dbReference type="NCBI Taxonomy" id="5467"/>
    <lineage>
        <taxon>Eukaryota</taxon>
        <taxon>Fungi</taxon>
        <taxon>Dikarya</taxon>
        <taxon>Ascomycota</taxon>
        <taxon>Pezizomycotina</taxon>
        <taxon>Sordariomycetes</taxon>
        <taxon>Hypocreomycetidae</taxon>
        <taxon>Glomerellales</taxon>
        <taxon>Glomerellaceae</taxon>
        <taxon>Colletotrichum</taxon>
        <taxon>Colletotrichum truncatum species complex</taxon>
    </lineage>
</organism>